<sequence>MPERVNGTIIYIIRMLRKREANKNQGLNACRTKRKHIIEKKSYPH</sequence>
<reference evidence="1" key="1">
    <citation type="submission" date="2018-10" db="EMBL/GenBank/DDBJ databases">
        <title>Hidden diversity of soil giant viruses.</title>
        <authorList>
            <person name="Schulz F."/>
            <person name="Alteio L."/>
            <person name="Goudeau D."/>
            <person name="Ryan E.M."/>
            <person name="Malmstrom R.R."/>
            <person name="Blanchard J."/>
            <person name="Woyke T."/>
        </authorList>
    </citation>
    <scope>NUCLEOTIDE SEQUENCE</scope>
    <source>
        <strain evidence="1">HYV1</strain>
    </source>
</reference>
<gene>
    <name evidence="1" type="ORF">Hyperionvirus27_20</name>
</gene>
<dbReference type="EMBL" id="MK072409">
    <property type="protein sequence ID" value="AYV84500.1"/>
    <property type="molecule type" value="Genomic_DNA"/>
</dbReference>
<proteinExistence type="predicted"/>
<evidence type="ECO:0000313" key="1">
    <source>
        <dbReference type="EMBL" id="AYV84500.1"/>
    </source>
</evidence>
<name>A0A3G5ABC7_9VIRU</name>
<protein>
    <submittedName>
        <fullName evidence="1">Uncharacterized protein</fullName>
    </submittedName>
</protein>
<organism evidence="1">
    <name type="scientific">Hyperionvirus sp</name>
    <dbReference type="NCBI Taxonomy" id="2487770"/>
    <lineage>
        <taxon>Viruses</taxon>
        <taxon>Varidnaviria</taxon>
        <taxon>Bamfordvirae</taxon>
        <taxon>Nucleocytoviricota</taxon>
        <taxon>Megaviricetes</taxon>
        <taxon>Imitervirales</taxon>
        <taxon>Mimiviridae</taxon>
        <taxon>Klosneuvirinae</taxon>
    </lineage>
</organism>
<accession>A0A3G5ABC7</accession>